<proteinExistence type="predicted"/>
<evidence type="ECO:0000256" key="1">
    <source>
        <dbReference type="SAM" id="Coils"/>
    </source>
</evidence>
<dbReference type="KEGG" id="aqu:109580757"/>
<evidence type="ECO:0000313" key="4">
    <source>
        <dbReference type="Proteomes" id="UP000007879"/>
    </source>
</evidence>
<evidence type="ECO:0000256" key="2">
    <source>
        <dbReference type="SAM" id="MobiDB-lite"/>
    </source>
</evidence>
<feature type="region of interest" description="Disordered" evidence="2">
    <location>
        <begin position="294"/>
        <end position="320"/>
    </location>
</feature>
<feature type="region of interest" description="Disordered" evidence="2">
    <location>
        <begin position="1"/>
        <end position="102"/>
    </location>
</feature>
<keyword evidence="1" id="KW-0175">Coiled coil</keyword>
<accession>A0A1X7VC24</accession>
<feature type="coiled-coil region" evidence="1">
    <location>
        <begin position="502"/>
        <end position="529"/>
    </location>
</feature>
<dbReference type="InParanoid" id="A0A1X7VC24"/>
<dbReference type="Proteomes" id="UP000007879">
    <property type="component" value="Unassembled WGS sequence"/>
</dbReference>
<protein>
    <submittedName>
        <fullName evidence="3">Uncharacterized protein</fullName>
    </submittedName>
</protein>
<feature type="compositionally biased region" description="Polar residues" evidence="2">
    <location>
        <begin position="26"/>
        <end position="43"/>
    </location>
</feature>
<evidence type="ECO:0000313" key="3">
    <source>
        <dbReference type="EnsemblMetazoa" id="Aqu2.1.37294_001"/>
    </source>
</evidence>
<reference evidence="4" key="1">
    <citation type="journal article" date="2010" name="Nature">
        <title>The Amphimedon queenslandica genome and the evolution of animal complexity.</title>
        <authorList>
            <person name="Srivastava M."/>
            <person name="Simakov O."/>
            <person name="Chapman J."/>
            <person name="Fahey B."/>
            <person name="Gauthier M.E."/>
            <person name="Mitros T."/>
            <person name="Richards G.S."/>
            <person name="Conaco C."/>
            <person name="Dacre M."/>
            <person name="Hellsten U."/>
            <person name="Larroux C."/>
            <person name="Putnam N.H."/>
            <person name="Stanke M."/>
            <person name="Adamska M."/>
            <person name="Darling A."/>
            <person name="Degnan S.M."/>
            <person name="Oakley T.H."/>
            <person name="Plachetzki D.C."/>
            <person name="Zhai Y."/>
            <person name="Adamski M."/>
            <person name="Calcino A."/>
            <person name="Cummins S.F."/>
            <person name="Goodstein D.M."/>
            <person name="Harris C."/>
            <person name="Jackson D.J."/>
            <person name="Leys S.P."/>
            <person name="Shu S."/>
            <person name="Woodcroft B.J."/>
            <person name="Vervoort M."/>
            <person name="Kosik K.S."/>
            <person name="Manning G."/>
            <person name="Degnan B.M."/>
            <person name="Rokhsar D.S."/>
        </authorList>
    </citation>
    <scope>NUCLEOTIDE SEQUENCE [LARGE SCALE GENOMIC DNA]</scope>
</reference>
<sequence>MPRGRKRKANTGAPDPSTAPDKETSTEPPASQTLPNCLTQNSEGRFVPRFSKRQKQESTQPPLLSPPLEGTKEATDDSHIQEEAMPVHISPPPPSPGNEKGGALSLIDNAKETEISTSLNRKGIVVLEEVMMSQNDSSDKNEIERETTSKIEEIIDIVPNIEPNVIPQNEEEGPSNNSETVNDVQHLTSSNTSTDKDVMICSSRPPDDTCNVVQLLQSPSSTTRINRDAAVSLNQGASLLLPSTIEDVIITCVEEDTNASEAGKEESLLIDDDSLVDLEAIEIKERQEDNITNTDTVNEPHINRNTTITTTSPPLSYNPNITEPTVTKNNTIELINNQNNITPTTITSSTPILQGPPPITGLDDRVTTIGDDCIGETAVHRLDDSLTLDDIENFVSLDFSEDPNTLQIRDTTKDNNFKLSVSTTGPDQSLLSMKQREYESAHKSVVRSLYPSAVDPSCVQSFDHTLINDVGTRAKDLTMAQVPSISPCKQDGLRLPDSSQLLKELINEMTKLNQYVQKCRQDLEVAKKQRASWLKLQHNRTYRQPHQYHQHHHQY</sequence>
<dbReference type="EnsemblMetazoa" id="Aqu2.1.37294_001">
    <property type="protein sequence ID" value="Aqu2.1.37294_001"/>
    <property type="gene ID" value="Aqu2.1.37294"/>
</dbReference>
<gene>
    <name evidence="3" type="primary">109580757</name>
</gene>
<dbReference type="AlphaFoldDB" id="A0A1X7VC24"/>
<name>A0A1X7VC24_AMPQE</name>
<keyword evidence="4" id="KW-1185">Reference proteome</keyword>
<reference evidence="3" key="2">
    <citation type="submission" date="2017-05" db="UniProtKB">
        <authorList>
            <consortium name="EnsemblMetazoa"/>
        </authorList>
    </citation>
    <scope>IDENTIFICATION</scope>
</reference>
<organism evidence="3">
    <name type="scientific">Amphimedon queenslandica</name>
    <name type="common">Sponge</name>
    <dbReference type="NCBI Taxonomy" id="400682"/>
    <lineage>
        <taxon>Eukaryota</taxon>
        <taxon>Metazoa</taxon>
        <taxon>Porifera</taxon>
        <taxon>Demospongiae</taxon>
        <taxon>Heteroscleromorpha</taxon>
        <taxon>Haplosclerida</taxon>
        <taxon>Niphatidae</taxon>
        <taxon>Amphimedon</taxon>
    </lineage>
</organism>
<dbReference type="EnsemblMetazoa" id="XM_019994260.1">
    <property type="protein sequence ID" value="XP_019849819.1"/>
    <property type="gene ID" value="LOC109580757"/>
</dbReference>
<feature type="compositionally biased region" description="Basic and acidic residues" evidence="2">
    <location>
        <begin position="70"/>
        <end position="82"/>
    </location>
</feature>